<dbReference type="GO" id="GO:0005765">
    <property type="term" value="C:lysosomal membrane"/>
    <property type="evidence" value="ECO:0007669"/>
    <property type="project" value="TreeGrafter"/>
</dbReference>
<dbReference type="Proteomes" id="UP000265618">
    <property type="component" value="Unassembled WGS sequence"/>
</dbReference>
<evidence type="ECO:0000256" key="1">
    <source>
        <dbReference type="ARBA" id="ARBA00007028"/>
    </source>
</evidence>
<evidence type="ECO:0000256" key="2">
    <source>
        <dbReference type="ARBA" id="ARBA00023180"/>
    </source>
</evidence>
<organism evidence="4 5">
    <name type="scientific">Kipferlia bialata</name>
    <dbReference type="NCBI Taxonomy" id="797122"/>
    <lineage>
        <taxon>Eukaryota</taxon>
        <taxon>Metamonada</taxon>
        <taxon>Carpediemonas-like organisms</taxon>
        <taxon>Kipferlia</taxon>
    </lineage>
</organism>
<keyword evidence="3" id="KW-0732">Signal</keyword>
<dbReference type="PANTHER" id="PTHR15380">
    <property type="entry name" value="CEROID-LIPOFUSCINOSIS, NEURONAL 5"/>
    <property type="match status" value="1"/>
</dbReference>
<dbReference type="AlphaFoldDB" id="A0A9K3GJQ0"/>
<name>A0A9K3GJQ0_9EUKA</name>
<sequence>MLSHTLCTLFAAVLCTFVALSVSADSIPYFTVWQPVPEDKVYELFYMRRPIFEESYGPLGDILSVYHSGIAMKSTDGSVERVIQYEPDSAVPFNVLDYVIPNIVDGEIVWDEHIQWQTLLEIEPFTHGDGLSYTGWQFIDTVAEGVTGAALNKMGAYMDRISKLPDFQAYYLFELWDYWRHEQYVSGYTCFDACWTLMDYLYKECGVTFEPTTTKREWVTVSVDNPPRQVDMANPDEALLVLDFYKALRPREAYESVLDFLFEILFLIEGPKYLYIKGAYWEVSGFSQMPWYWLEEEPLPGMIEAWGQ</sequence>
<dbReference type="GO" id="GO:0016798">
    <property type="term" value="F:hydrolase activity, acting on glycosyl bonds"/>
    <property type="evidence" value="ECO:0007669"/>
    <property type="project" value="TreeGrafter"/>
</dbReference>
<dbReference type="InterPro" id="IPR026138">
    <property type="entry name" value="CLN5"/>
</dbReference>
<comment type="similarity">
    <text evidence="1">Belongs to the CLN5 family.</text>
</comment>
<feature type="chain" id="PRO_5039925394" description="Solute-binding protein family 5 domain-containing protein" evidence="3">
    <location>
        <begin position="25"/>
        <end position="308"/>
    </location>
</feature>
<proteinExistence type="inferred from homology"/>
<reference evidence="4 5" key="1">
    <citation type="journal article" date="2018" name="PLoS ONE">
        <title>The draft genome of Kipferlia bialata reveals reductive genome evolution in fornicate parasites.</title>
        <authorList>
            <person name="Tanifuji G."/>
            <person name="Takabayashi S."/>
            <person name="Kume K."/>
            <person name="Takagi M."/>
            <person name="Nakayama T."/>
            <person name="Kamikawa R."/>
            <person name="Inagaki Y."/>
            <person name="Hashimoto T."/>
        </authorList>
    </citation>
    <scope>NUCLEOTIDE SEQUENCE [LARGE SCALE GENOMIC DNA]</scope>
    <source>
        <strain evidence="4">NY0173</strain>
    </source>
</reference>
<accession>A0A9K3GJQ0</accession>
<feature type="signal peptide" evidence="3">
    <location>
        <begin position="1"/>
        <end position="24"/>
    </location>
</feature>
<evidence type="ECO:0000313" key="4">
    <source>
        <dbReference type="EMBL" id="GIQ85453.1"/>
    </source>
</evidence>
<keyword evidence="2" id="KW-0325">Glycoprotein</keyword>
<dbReference type="PANTHER" id="PTHR15380:SF2">
    <property type="entry name" value="CEROID-LIPOFUSCINOSIS NEURONAL PROTEIN 5"/>
    <property type="match status" value="1"/>
</dbReference>
<evidence type="ECO:0008006" key="6">
    <source>
        <dbReference type="Google" id="ProtNLM"/>
    </source>
</evidence>
<dbReference type="GO" id="GO:0007040">
    <property type="term" value="P:lysosome organization"/>
    <property type="evidence" value="ECO:0007669"/>
    <property type="project" value="TreeGrafter"/>
</dbReference>
<dbReference type="OrthoDB" id="10647260at2759"/>
<dbReference type="EMBL" id="BDIP01001949">
    <property type="protein sequence ID" value="GIQ85453.1"/>
    <property type="molecule type" value="Genomic_DNA"/>
</dbReference>
<protein>
    <recommendedName>
        <fullName evidence="6">Solute-binding protein family 5 domain-containing protein</fullName>
    </recommendedName>
</protein>
<gene>
    <name evidence="4" type="ORF">KIPB_007120</name>
</gene>
<keyword evidence="5" id="KW-1185">Reference proteome</keyword>
<comment type="caution">
    <text evidence="4">The sequence shown here is derived from an EMBL/GenBank/DDBJ whole genome shotgun (WGS) entry which is preliminary data.</text>
</comment>
<evidence type="ECO:0000313" key="5">
    <source>
        <dbReference type="Proteomes" id="UP000265618"/>
    </source>
</evidence>
<evidence type="ECO:0000256" key="3">
    <source>
        <dbReference type="SAM" id="SignalP"/>
    </source>
</evidence>